<dbReference type="SUPFAM" id="SSF51621">
    <property type="entry name" value="Phosphoenolpyruvate/pyruvate domain"/>
    <property type="match status" value="1"/>
</dbReference>
<dbReference type="Proteomes" id="UP000192596">
    <property type="component" value="Unassembled WGS sequence"/>
</dbReference>
<dbReference type="NCBIfam" id="TIGR01346">
    <property type="entry name" value="isocit_lyase"/>
    <property type="match status" value="1"/>
</dbReference>
<dbReference type="Gene3D" id="3.20.20.60">
    <property type="entry name" value="Phosphoenolpyruvate-binding domains"/>
    <property type="match status" value="1"/>
</dbReference>
<evidence type="ECO:0000256" key="1">
    <source>
        <dbReference type="ARBA" id="ARBA00001050"/>
    </source>
</evidence>
<dbReference type="GO" id="GO:0046421">
    <property type="term" value="F:methylisocitrate lyase activity"/>
    <property type="evidence" value="ECO:0007669"/>
    <property type="project" value="UniProtKB-EC"/>
</dbReference>
<evidence type="ECO:0000256" key="2">
    <source>
        <dbReference type="ARBA" id="ARBA00005704"/>
    </source>
</evidence>
<dbReference type="PROSITE" id="PS00161">
    <property type="entry name" value="ISOCITRATE_LYASE"/>
    <property type="match status" value="1"/>
</dbReference>
<reference evidence="9" key="1">
    <citation type="submission" date="2017-03" db="EMBL/GenBank/DDBJ databases">
        <title>Genomes of endolithic fungi from Antarctica.</title>
        <authorList>
            <person name="Coleine C."/>
            <person name="Masonjones S."/>
            <person name="Stajich J.E."/>
        </authorList>
    </citation>
    <scope>NUCLEOTIDE SEQUENCE [LARGE SCALE GENOMIC DNA]</scope>
    <source>
        <strain evidence="9">CCFEE 5527</strain>
    </source>
</reference>
<evidence type="ECO:0000256" key="3">
    <source>
        <dbReference type="ARBA" id="ARBA00023239"/>
    </source>
</evidence>
<feature type="binding site" evidence="6">
    <location>
        <begin position="481"/>
        <end position="485"/>
    </location>
    <ligand>
        <name>substrate</name>
    </ligand>
</feature>
<dbReference type="InParanoid" id="A0A1V8SBZ6"/>
<comment type="similarity">
    <text evidence="2 4">Belongs to the isocitrate lyase/PEP mutase superfamily. Isocitrate lyase family.</text>
</comment>
<comment type="cofactor">
    <cofactor evidence="7">
        <name>Mg(2+)</name>
        <dbReference type="ChEBI" id="CHEBI:18420"/>
    </cofactor>
    <text evidence="7">Can also use Mn(2+) ion.</text>
</comment>
<dbReference type="PANTHER" id="PTHR21631:SF13">
    <property type="entry name" value="MITOCHONDRIAL 2-METHYLISOCITRATE LYASE ICL2"/>
    <property type="match status" value="1"/>
</dbReference>
<feature type="binding site" evidence="6">
    <location>
        <position position="516"/>
    </location>
    <ligand>
        <name>substrate</name>
    </ligand>
</feature>
<dbReference type="GO" id="GO:0004451">
    <property type="term" value="F:isocitrate lyase activity"/>
    <property type="evidence" value="ECO:0007669"/>
    <property type="project" value="InterPro"/>
</dbReference>
<dbReference type="InterPro" id="IPR006254">
    <property type="entry name" value="Isocitrate_lyase"/>
</dbReference>
<evidence type="ECO:0000256" key="5">
    <source>
        <dbReference type="PIRSR" id="PIRSR001362-1"/>
    </source>
</evidence>
<dbReference type="InterPro" id="IPR018523">
    <property type="entry name" value="Isocitrate_lyase_ph_CS"/>
</dbReference>
<dbReference type="PIRSF" id="PIRSF001362">
    <property type="entry name" value="Isocit_lyase"/>
    <property type="match status" value="1"/>
</dbReference>
<dbReference type="PANTHER" id="PTHR21631">
    <property type="entry name" value="ISOCITRATE LYASE/MALATE SYNTHASE"/>
    <property type="match status" value="1"/>
</dbReference>
<protein>
    <recommendedName>
        <fullName evidence="4">Isocitrate lyase</fullName>
    </recommendedName>
</protein>
<dbReference type="STRING" id="1507870.A0A1V8SBZ6"/>
<dbReference type="Gene3D" id="1.10.10.850">
    <property type="match status" value="1"/>
</dbReference>
<dbReference type="AlphaFoldDB" id="A0A1V8SBZ6"/>
<comment type="catalytic activity">
    <reaction evidence="1">
        <text>(2S,3R)-3-hydroxybutane-1,2,3-tricarboxylate = pyruvate + succinate</text>
        <dbReference type="Rhea" id="RHEA:16809"/>
        <dbReference type="ChEBI" id="CHEBI:15361"/>
        <dbReference type="ChEBI" id="CHEBI:30031"/>
        <dbReference type="ChEBI" id="CHEBI:57429"/>
        <dbReference type="EC" id="4.1.3.30"/>
    </reaction>
</comment>
<dbReference type="InterPro" id="IPR039556">
    <property type="entry name" value="ICL/PEPM"/>
</dbReference>
<dbReference type="EMBL" id="NAJO01000066">
    <property type="protein sequence ID" value="OQN96450.1"/>
    <property type="molecule type" value="Genomic_DNA"/>
</dbReference>
<dbReference type="GO" id="GO:0005759">
    <property type="term" value="C:mitochondrial matrix"/>
    <property type="evidence" value="ECO:0007669"/>
    <property type="project" value="TreeGrafter"/>
</dbReference>
<gene>
    <name evidence="8" type="ORF">B0A48_17506</name>
</gene>
<proteinExistence type="inferred from homology"/>
<feature type="binding site" evidence="7">
    <location>
        <position position="229"/>
    </location>
    <ligand>
        <name>Mg(2+)</name>
        <dbReference type="ChEBI" id="CHEBI:18420"/>
    </ligand>
</feature>
<evidence type="ECO:0000313" key="8">
    <source>
        <dbReference type="EMBL" id="OQN96450.1"/>
    </source>
</evidence>
<organism evidence="8 9">
    <name type="scientific">Cryoendolithus antarcticus</name>
    <dbReference type="NCBI Taxonomy" id="1507870"/>
    <lineage>
        <taxon>Eukaryota</taxon>
        <taxon>Fungi</taxon>
        <taxon>Dikarya</taxon>
        <taxon>Ascomycota</taxon>
        <taxon>Pezizomycotina</taxon>
        <taxon>Dothideomycetes</taxon>
        <taxon>Dothideomycetidae</taxon>
        <taxon>Cladosporiales</taxon>
        <taxon>Cladosporiaceae</taxon>
        <taxon>Cryoendolithus</taxon>
    </lineage>
</organism>
<feature type="binding site" evidence="6">
    <location>
        <begin position="158"/>
        <end position="160"/>
    </location>
    <ligand>
        <name>substrate</name>
    </ligand>
</feature>
<feature type="active site" description="Proton acceptor" evidence="5">
    <location>
        <position position="267"/>
    </location>
</feature>
<dbReference type="FunFam" id="1.10.10.850:FF:000001">
    <property type="entry name" value="Isocitrate lyase"/>
    <property type="match status" value="1"/>
</dbReference>
<keyword evidence="7" id="KW-0460">Magnesium</keyword>
<dbReference type="GO" id="GO:0019629">
    <property type="term" value="P:propionate catabolic process, 2-methylcitrate cycle"/>
    <property type="evidence" value="ECO:0007669"/>
    <property type="project" value="TreeGrafter"/>
</dbReference>
<evidence type="ECO:0000256" key="7">
    <source>
        <dbReference type="PIRSR" id="PIRSR001362-3"/>
    </source>
</evidence>
<keyword evidence="7" id="KW-0479">Metal-binding</keyword>
<name>A0A1V8SBZ6_9PEZI</name>
<keyword evidence="3 4" id="KW-0456">Lyase</keyword>
<evidence type="ECO:0000313" key="9">
    <source>
        <dbReference type="Proteomes" id="UP000192596"/>
    </source>
</evidence>
<dbReference type="CDD" id="cd00377">
    <property type="entry name" value="ICL_PEPM"/>
    <property type="match status" value="1"/>
</dbReference>
<keyword evidence="9" id="KW-1185">Reference proteome</keyword>
<sequence length="595" mass="65447">MFRSASRALRQQRRCLYKPVQSQSVLRPISYGVAHMSTSLPPVEPPLPSSHPTDAFQLLSTEEKASSEDAIFDGQVKQVQEWWASPRYEGIKRPYSAEVLVGKRGTLQQVYPSSLMARKLFDLLTKRAKEGKPVHTMGAIDPVQMTQQAAHQEILYVSGWACSSVLTSTNEVSPDFGDYPYNTVPNQVQRLFKAQQLHDRRHYDQRRSLSAEQRQSTPYIDYLRPIVADGDTGHGGLSAVLKLAKLFAENGAAAVHFEDQLHGGKKCGHLAGKVLVPAGEHISRLVAARFQWDLMGCENLVIARTDAESGKLLSSAIDARDHEYILGVTEDIEPLADTLQVMDSEGATSAEIDSYEAKWTKDHKLVTFDEAAEAHLKAAGKDASTYLSTIQKDRNMPLHRRRKLAAEQAGSPVQFSWDIPRTKEGFYHYRAGLPAATKRAIAYASYADLLWLETGDPSVPKAAGFAAEIHASHPGKKLVYNLSPSFNWSAHGFSDADLKSFIWDLAEHGFVLQLISLAGLHSTATITNDLAKAYKTEGMKAYVELVQRREKEGGCDVLTHQKWSGASYLDGIIGAISAGSSSAKSMGEGNTEGSF</sequence>
<dbReference type="GO" id="GO:0046872">
    <property type="term" value="F:metal ion binding"/>
    <property type="evidence" value="ECO:0007669"/>
    <property type="project" value="UniProtKB-KW"/>
</dbReference>
<feature type="binding site" evidence="6">
    <location>
        <begin position="268"/>
        <end position="269"/>
    </location>
    <ligand>
        <name>substrate</name>
    </ligand>
</feature>
<comment type="caution">
    <text evidence="8">The sequence shown here is derived from an EMBL/GenBank/DDBJ whole genome shotgun (WGS) entry which is preliminary data.</text>
</comment>
<accession>A0A1V8SBZ6</accession>
<dbReference type="OrthoDB" id="4078635at2759"/>
<evidence type="ECO:0000256" key="4">
    <source>
        <dbReference type="PIRNR" id="PIRNR001362"/>
    </source>
</evidence>
<dbReference type="FunCoup" id="A0A1V8SBZ6">
    <property type="interactions" value="197"/>
</dbReference>
<dbReference type="Pfam" id="PF00463">
    <property type="entry name" value="ICL"/>
    <property type="match status" value="1"/>
</dbReference>
<feature type="binding site" evidence="6">
    <location>
        <position position="304"/>
    </location>
    <ligand>
        <name>substrate</name>
    </ligand>
</feature>
<dbReference type="InterPro" id="IPR015813">
    <property type="entry name" value="Pyrv/PenolPyrv_kinase-like_dom"/>
</dbReference>
<dbReference type="InterPro" id="IPR040442">
    <property type="entry name" value="Pyrv_kinase-like_dom_sf"/>
</dbReference>
<evidence type="ECO:0000256" key="6">
    <source>
        <dbReference type="PIRSR" id="PIRSR001362-2"/>
    </source>
</evidence>